<dbReference type="KEGG" id="amc:MADE_1014645"/>
<accession>F2GCA7</accession>
<protein>
    <submittedName>
        <fullName evidence="1">Uncharacterized protein</fullName>
    </submittedName>
</protein>
<sequence length="247" mass="27149">MLNFDQLQENFAADVNTVSANLNVREVSTADLQAALIGEACEYMASYSPAEDAGASQLIANKLANEAQDADDFGEFISAKIMGIFERKKAALAADNADAVASAETASQGLATFIKRVQSSVGRSSYYRQREAERLETPAADANGREYQGMRPVPVRTDYDGFQRLYFTPDQVTEAVDELFPQLEKAYTFALSMCDSYIQKRMGDFPFSSVKVGNEYRDFMTRGELFQHLGSVTAARQGSVDEALAMV</sequence>
<dbReference type="RefSeq" id="WP_012519355.1">
    <property type="nucleotide sequence ID" value="NC_011138.3"/>
</dbReference>
<keyword evidence="2" id="KW-1185">Reference proteome</keyword>
<gene>
    <name evidence="1" type="ordered locus">MADE_1014645</name>
</gene>
<proteinExistence type="predicted"/>
<reference evidence="1 2" key="1">
    <citation type="journal article" date="2008" name="ISME J.">
        <title>Comparative genomics of two ecotypes of the marine planktonic copiotroph Alteromonas macleodii suggests alternative lifestyles associated with different kinds of particulate organic matter.</title>
        <authorList>
            <person name="Ivars-Martinez E."/>
            <person name="Martin-Cuadrado A.B."/>
            <person name="D'Auria G."/>
            <person name="Mira A."/>
            <person name="Ferriera S."/>
            <person name="Johnson J."/>
            <person name="Friedman R."/>
            <person name="Rodriguez-Valera F."/>
        </authorList>
    </citation>
    <scope>NUCLEOTIDE SEQUENCE [LARGE SCALE GENOMIC DNA]</scope>
    <source>
        <strain evidence="2">DSM 17117 / CIP 110805 / LMG 28347 / Deep ecotype</strain>
    </source>
</reference>
<reference evidence="1 2" key="2">
    <citation type="journal article" date="2015" name="Antonie Van Leeuwenhoek">
        <title>Ecophysiological diversity of a novel member of the genus Alteromonas, and description of Alteromonas mediterranea sp. nov.</title>
        <authorList>
            <person name="Ivanova E.P."/>
            <person name="Lopez-Perez M."/>
            <person name="Zabalos M."/>
            <person name="Nguyen S.H."/>
            <person name="Webb H.K."/>
            <person name="Ryan J."/>
            <person name="Lagutin K."/>
            <person name="Vyssotski M."/>
            <person name="Crawford R.J."/>
            <person name="Rodriguez-Valera F."/>
        </authorList>
    </citation>
    <scope>NUCLEOTIDE SEQUENCE [LARGE SCALE GENOMIC DNA]</scope>
    <source>
        <strain evidence="2">DSM 17117 / CIP 110805 / LMG 28347 / Deep ecotype</strain>
    </source>
</reference>
<evidence type="ECO:0000313" key="2">
    <source>
        <dbReference type="Proteomes" id="UP000001870"/>
    </source>
</evidence>
<dbReference type="EMBL" id="CP001103">
    <property type="protein sequence ID" value="AEA99063.1"/>
    <property type="molecule type" value="Genomic_DNA"/>
</dbReference>
<dbReference type="AlphaFoldDB" id="F2GCA7"/>
<dbReference type="HOGENOM" id="CLU_1122762_0_0_6"/>
<name>F2GCA7_ALTMD</name>
<evidence type="ECO:0000313" key="1">
    <source>
        <dbReference type="EMBL" id="AEA99063.1"/>
    </source>
</evidence>
<organism evidence="1 2">
    <name type="scientific">Alteromonas mediterranea (strain DSM 17117 / CIP 110805 / LMG 28347 / Deep ecotype)</name>
    <dbReference type="NCBI Taxonomy" id="1774373"/>
    <lineage>
        <taxon>Bacteria</taxon>
        <taxon>Pseudomonadati</taxon>
        <taxon>Pseudomonadota</taxon>
        <taxon>Gammaproteobacteria</taxon>
        <taxon>Alteromonadales</taxon>
        <taxon>Alteromonadaceae</taxon>
        <taxon>Alteromonas/Salinimonas group</taxon>
        <taxon>Alteromonas</taxon>
    </lineage>
</organism>
<dbReference type="Proteomes" id="UP000001870">
    <property type="component" value="Chromosome"/>
</dbReference>